<accession>A0ABD1U470</accession>
<dbReference type="AlphaFoldDB" id="A0ABD1U470"/>
<sequence length="206" mass="23431">MLVRVINGRCDHIETKLDRLLKLVGNGVSQPQGGEFQPDMGGFQSKMRKFDTYSPHRKDNVSEENKGREEDCVFEAAIENSVNVEYCTYKEEQVTPIQGEGRRSATGQGMLSNPSTAIVVYRKMPRILIPDSEHRLGEREPVDVVMSNQTEQYAESFPEDQVGESYAVLLENETDDESPKGRGQKKMKKEKLFAYSIDQSLKEEEF</sequence>
<organism evidence="1 2">
    <name type="scientific">Forsythia ovata</name>
    <dbReference type="NCBI Taxonomy" id="205694"/>
    <lineage>
        <taxon>Eukaryota</taxon>
        <taxon>Viridiplantae</taxon>
        <taxon>Streptophyta</taxon>
        <taxon>Embryophyta</taxon>
        <taxon>Tracheophyta</taxon>
        <taxon>Spermatophyta</taxon>
        <taxon>Magnoliopsida</taxon>
        <taxon>eudicotyledons</taxon>
        <taxon>Gunneridae</taxon>
        <taxon>Pentapetalae</taxon>
        <taxon>asterids</taxon>
        <taxon>lamiids</taxon>
        <taxon>Lamiales</taxon>
        <taxon>Oleaceae</taxon>
        <taxon>Forsythieae</taxon>
        <taxon>Forsythia</taxon>
    </lineage>
</organism>
<evidence type="ECO:0000313" key="2">
    <source>
        <dbReference type="Proteomes" id="UP001604277"/>
    </source>
</evidence>
<reference evidence="2" key="1">
    <citation type="submission" date="2024-07" db="EMBL/GenBank/DDBJ databases">
        <title>Two chromosome-level genome assemblies of Korean endemic species Abeliophyllum distichum and Forsythia ovata (Oleaceae).</title>
        <authorList>
            <person name="Jang H."/>
        </authorList>
    </citation>
    <scope>NUCLEOTIDE SEQUENCE [LARGE SCALE GENOMIC DNA]</scope>
</reference>
<gene>
    <name evidence="1" type="ORF">Fot_23730</name>
</gene>
<evidence type="ECO:0000313" key="1">
    <source>
        <dbReference type="EMBL" id="KAL2519807.1"/>
    </source>
</evidence>
<keyword evidence="2" id="KW-1185">Reference proteome</keyword>
<protein>
    <submittedName>
        <fullName evidence="1">Uncharacterized protein</fullName>
    </submittedName>
</protein>
<dbReference type="EMBL" id="JBFOLJ010000007">
    <property type="protein sequence ID" value="KAL2519807.1"/>
    <property type="molecule type" value="Genomic_DNA"/>
</dbReference>
<name>A0ABD1U470_9LAMI</name>
<comment type="caution">
    <text evidence="1">The sequence shown here is derived from an EMBL/GenBank/DDBJ whole genome shotgun (WGS) entry which is preliminary data.</text>
</comment>
<proteinExistence type="predicted"/>
<dbReference type="Proteomes" id="UP001604277">
    <property type="component" value="Unassembled WGS sequence"/>
</dbReference>